<evidence type="ECO:0000256" key="1">
    <source>
        <dbReference type="SAM" id="Phobius"/>
    </source>
</evidence>
<dbReference type="Proteomes" id="UP000283841">
    <property type="component" value="Unassembled WGS sequence"/>
</dbReference>
<proteinExistence type="predicted"/>
<dbReference type="RefSeq" id="XP_028482280.1">
    <property type="nucleotide sequence ID" value="XM_028634104.1"/>
</dbReference>
<sequence length="108" mass="12465">MGTVNFPATVLLSLSFSLSSFFPFLFFNTSIIICLCCHIRYQIRWQIRCFSFFSFFLPCYYTALFTLLNTIHLIYSITQNPFVNMAFNVKFNISSWGAAGNQNPADKL</sequence>
<gene>
    <name evidence="2" type="ORF">C8Q69DRAFT_85022</name>
</gene>
<feature type="transmembrane region" description="Helical" evidence="1">
    <location>
        <begin position="20"/>
        <end position="41"/>
    </location>
</feature>
<dbReference type="AlphaFoldDB" id="A0A443HLF7"/>
<evidence type="ECO:0000313" key="2">
    <source>
        <dbReference type="EMBL" id="RWQ92635.1"/>
    </source>
</evidence>
<organism evidence="2 3">
    <name type="scientific">Byssochlamys spectabilis</name>
    <name type="common">Paecilomyces variotii</name>
    <dbReference type="NCBI Taxonomy" id="264951"/>
    <lineage>
        <taxon>Eukaryota</taxon>
        <taxon>Fungi</taxon>
        <taxon>Dikarya</taxon>
        <taxon>Ascomycota</taxon>
        <taxon>Pezizomycotina</taxon>
        <taxon>Eurotiomycetes</taxon>
        <taxon>Eurotiomycetidae</taxon>
        <taxon>Eurotiales</taxon>
        <taxon>Thermoascaceae</taxon>
        <taxon>Paecilomyces</taxon>
    </lineage>
</organism>
<dbReference type="GeneID" id="39603381"/>
<keyword evidence="1" id="KW-1133">Transmembrane helix</keyword>
<comment type="caution">
    <text evidence="2">The sequence shown here is derived from an EMBL/GenBank/DDBJ whole genome shotgun (WGS) entry which is preliminary data.</text>
</comment>
<reference evidence="2 3" key="1">
    <citation type="journal article" date="2018" name="Front. Microbiol.">
        <title>Genomic and genetic insights into a cosmopolitan fungus, Paecilomyces variotii (Eurotiales).</title>
        <authorList>
            <person name="Urquhart A.S."/>
            <person name="Mondo S.J."/>
            <person name="Makela M.R."/>
            <person name="Hane J.K."/>
            <person name="Wiebenga A."/>
            <person name="He G."/>
            <person name="Mihaltcheva S."/>
            <person name="Pangilinan J."/>
            <person name="Lipzen A."/>
            <person name="Barry K."/>
            <person name="de Vries R.P."/>
            <person name="Grigoriev I.V."/>
            <person name="Idnurm A."/>
        </authorList>
    </citation>
    <scope>NUCLEOTIDE SEQUENCE [LARGE SCALE GENOMIC DNA]</scope>
    <source>
        <strain evidence="2 3">CBS 101075</strain>
    </source>
</reference>
<name>A0A443HLF7_BYSSP</name>
<dbReference type="EMBL" id="RCNU01000012">
    <property type="protein sequence ID" value="RWQ92635.1"/>
    <property type="molecule type" value="Genomic_DNA"/>
</dbReference>
<feature type="transmembrane region" description="Helical" evidence="1">
    <location>
        <begin position="53"/>
        <end position="75"/>
    </location>
</feature>
<accession>A0A443HLF7</accession>
<keyword evidence="1" id="KW-0472">Membrane</keyword>
<evidence type="ECO:0000313" key="3">
    <source>
        <dbReference type="Proteomes" id="UP000283841"/>
    </source>
</evidence>
<keyword evidence="3" id="KW-1185">Reference proteome</keyword>
<dbReference type="VEuPathDB" id="FungiDB:C8Q69DRAFT_85022"/>
<keyword evidence="1" id="KW-0812">Transmembrane</keyword>
<protein>
    <submittedName>
        <fullName evidence="2">Uncharacterized protein</fullName>
    </submittedName>
</protein>